<name>A0A512AL70_9SPHN</name>
<accession>A0A512AL70</accession>
<dbReference type="Proteomes" id="UP000321464">
    <property type="component" value="Unassembled WGS sequence"/>
</dbReference>
<proteinExistence type="predicted"/>
<evidence type="ECO:0000256" key="2">
    <source>
        <dbReference type="SAM" id="SignalP"/>
    </source>
</evidence>
<feature type="compositionally biased region" description="Pro residues" evidence="1">
    <location>
        <begin position="107"/>
        <end position="121"/>
    </location>
</feature>
<feature type="chain" id="PRO_5021883291" evidence="2">
    <location>
        <begin position="34"/>
        <end position="333"/>
    </location>
</feature>
<comment type="caution">
    <text evidence="3">The sequence shown here is derived from an EMBL/GenBank/DDBJ whole genome shotgun (WGS) entry which is preliminary data.</text>
</comment>
<evidence type="ECO:0000313" key="3">
    <source>
        <dbReference type="EMBL" id="GEO00426.1"/>
    </source>
</evidence>
<keyword evidence="2" id="KW-0732">Signal</keyword>
<dbReference type="EMBL" id="BJYR01000014">
    <property type="protein sequence ID" value="GEO00426.1"/>
    <property type="molecule type" value="Genomic_DNA"/>
</dbReference>
<gene>
    <name evidence="3" type="ORF">NSE01_22580</name>
</gene>
<dbReference type="AlphaFoldDB" id="A0A512AL70"/>
<sequence>MRTNRSGLIVRPLIARPLVAAALIALATAPAAAQDAAPIAAAPIPNGVGSAFELTFWQSVTGSEDPASYEAYLARYPDGTFSGLARARIAAIQRSMAMQPATAPAPAATPAPPPAPMPQPVPAVLTAPPSAAPLAPTPAAAPVVVAEAGPSPMARLLAQLRAANGEPAAQPAVAAAPVQSETATNPGLAAPVPAPAVYAPAPAAPAAALTPAATPAVSYASARPFLMPVPDVALPAYFCSNDARNQFHNNAYRPAVEVATRNNEAAVAYLRQLQQTYDRGQLGRDTAVLNAIAAEARAYQSEAAHAYSVQAALVRQFDAMMAVPLRTCAAPAQ</sequence>
<reference evidence="3 4" key="1">
    <citation type="submission" date="2019-07" db="EMBL/GenBank/DDBJ databases">
        <title>Whole genome shotgun sequence of Novosphingobium sediminis NBRC 106119.</title>
        <authorList>
            <person name="Hosoyama A."/>
            <person name="Uohara A."/>
            <person name="Ohji S."/>
            <person name="Ichikawa N."/>
        </authorList>
    </citation>
    <scope>NUCLEOTIDE SEQUENCE [LARGE SCALE GENOMIC DNA]</scope>
    <source>
        <strain evidence="3 4">NBRC 106119</strain>
    </source>
</reference>
<dbReference type="RefSeq" id="WP_147159732.1">
    <property type="nucleotide sequence ID" value="NZ_BJYR01000014.1"/>
</dbReference>
<evidence type="ECO:0000313" key="4">
    <source>
        <dbReference type="Proteomes" id="UP000321464"/>
    </source>
</evidence>
<evidence type="ECO:0000256" key="1">
    <source>
        <dbReference type="SAM" id="MobiDB-lite"/>
    </source>
</evidence>
<protein>
    <submittedName>
        <fullName evidence="3">Uncharacterized protein</fullName>
    </submittedName>
</protein>
<keyword evidence="4" id="KW-1185">Reference proteome</keyword>
<feature type="signal peptide" evidence="2">
    <location>
        <begin position="1"/>
        <end position="33"/>
    </location>
</feature>
<feature type="region of interest" description="Disordered" evidence="1">
    <location>
        <begin position="101"/>
        <end position="124"/>
    </location>
</feature>
<dbReference type="OrthoDB" id="321999at2"/>
<organism evidence="3 4">
    <name type="scientific">Novosphingobium sediminis</name>
    <dbReference type="NCBI Taxonomy" id="707214"/>
    <lineage>
        <taxon>Bacteria</taxon>
        <taxon>Pseudomonadati</taxon>
        <taxon>Pseudomonadota</taxon>
        <taxon>Alphaproteobacteria</taxon>
        <taxon>Sphingomonadales</taxon>
        <taxon>Sphingomonadaceae</taxon>
        <taxon>Novosphingobium</taxon>
    </lineage>
</organism>